<evidence type="ECO:0000313" key="1">
    <source>
        <dbReference type="EMBL" id="JAH84910.1"/>
    </source>
</evidence>
<sequence length="35" mass="3869">MQVPVPDWVAGKQIDIVTYVCCEDGNLMVNVTKVC</sequence>
<accession>A0A0E9W5Q9</accession>
<name>A0A0E9W5Q9_ANGAN</name>
<reference evidence="1" key="2">
    <citation type="journal article" date="2015" name="Fish Shellfish Immunol.">
        <title>Early steps in the European eel (Anguilla anguilla)-Vibrio vulnificus interaction in the gills: Role of the RtxA13 toxin.</title>
        <authorList>
            <person name="Callol A."/>
            <person name="Pajuelo D."/>
            <person name="Ebbesson L."/>
            <person name="Teles M."/>
            <person name="MacKenzie S."/>
            <person name="Amaro C."/>
        </authorList>
    </citation>
    <scope>NUCLEOTIDE SEQUENCE</scope>
</reference>
<proteinExistence type="predicted"/>
<protein>
    <submittedName>
        <fullName evidence="1">Uncharacterized protein</fullName>
    </submittedName>
</protein>
<organism evidence="1">
    <name type="scientific">Anguilla anguilla</name>
    <name type="common">European freshwater eel</name>
    <name type="synonym">Muraena anguilla</name>
    <dbReference type="NCBI Taxonomy" id="7936"/>
    <lineage>
        <taxon>Eukaryota</taxon>
        <taxon>Metazoa</taxon>
        <taxon>Chordata</taxon>
        <taxon>Craniata</taxon>
        <taxon>Vertebrata</taxon>
        <taxon>Euteleostomi</taxon>
        <taxon>Actinopterygii</taxon>
        <taxon>Neopterygii</taxon>
        <taxon>Teleostei</taxon>
        <taxon>Anguilliformes</taxon>
        <taxon>Anguillidae</taxon>
        <taxon>Anguilla</taxon>
    </lineage>
</organism>
<dbReference type="AlphaFoldDB" id="A0A0E9W5Q9"/>
<dbReference type="EMBL" id="GBXM01023667">
    <property type="protein sequence ID" value="JAH84910.1"/>
    <property type="molecule type" value="Transcribed_RNA"/>
</dbReference>
<reference evidence="1" key="1">
    <citation type="submission" date="2014-11" db="EMBL/GenBank/DDBJ databases">
        <authorList>
            <person name="Amaro Gonzalez C."/>
        </authorList>
    </citation>
    <scope>NUCLEOTIDE SEQUENCE</scope>
</reference>